<comment type="function">
    <text evidence="1 10">Controls the rotational direction of flagella during chemotaxis.</text>
</comment>
<comment type="caution">
    <text evidence="12">The sequence shown here is derived from an EMBL/GenBank/DDBJ whole genome shotgun (WGS) entry which is preliminary data.</text>
</comment>
<evidence type="ECO:0000313" key="12">
    <source>
        <dbReference type="EMBL" id="PKR90177.1"/>
    </source>
</evidence>
<keyword evidence="9 10" id="KW-0472">Membrane</keyword>
<evidence type="ECO:0000256" key="5">
    <source>
        <dbReference type="ARBA" id="ARBA00022500"/>
    </source>
</evidence>
<evidence type="ECO:0000256" key="8">
    <source>
        <dbReference type="ARBA" id="ARBA00022989"/>
    </source>
</evidence>
<dbReference type="PANTHER" id="PTHR35091">
    <property type="entry name" value="FLAGELLAR PROTEIN FLIL"/>
    <property type="match status" value="1"/>
</dbReference>
<dbReference type="GO" id="GO:0005886">
    <property type="term" value="C:plasma membrane"/>
    <property type="evidence" value="ECO:0007669"/>
    <property type="project" value="UniProtKB-SubCell"/>
</dbReference>
<gene>
    <name evidence="12" type="primary">fliL</name>
    <name evidence="12" type="ORF">CXZ10_01955</name>
</gene>
<evidence type="ECO:0000256" key="6">
    <source>
        <dbReference type="ARBA" id="ARBA00022692"/>
    </source>
</evidence>
<evidence type="ECO:0000256" key="4">
    <source>
        <dbReference type="ARBA" id="ARBA00022475"/>
    </source>
</evidence>
<keyword evidence="7 10" id="KW-0283">Flagellar rotation</keyword>
<keyword evidence="12" id="KW-0966">Cell projection</keyword>
<keyword evidence="10" id="KW-0997">Cell inner membrane</keyword>
<dbReference type="EMBL" id="PJNW01000002">
    <property type="protein sequence ID" value="PKR90177.1"/>
    <property type="molecule type" value="Genomic_DNA"/>
</dbReference>
<keyword evidence="13" id="KW-1185">Reference proteome</keyword>
<reference evidence="12 13" key="1">
    <citation type="submission" date="2017-12" db="EMBL/GenBank/DDBJ databases">
        <title>Anaerobic carbon monoxide metabolism by Pleomorphomonas carboxyditropha sp. nov., a new mesophilic hydrogenogenic carboxidotroph.</title>
        <authorList>
            <person name="Esquivel-Elizondo S."/>
            <person name="Krajmalnik-Brown R."/>
        </authorList>
    </citation>
    <scope>NUCLEOTIDE SEQUENCE [LARGE SCALE GENOMIC DNA]</scope>
    <source>
        <strain evidence="12 13">R5-392</strain>
    </source>
</reference>
<dbReference type="OrthoDB" id="7304620at2"/>
<name>A0A1I4R6S4_9HYPH</name>
<dbReference type="RefSeq" id="WP_101287273.1">
    <property type="nucleotide sequence ID" value="NZ_FOUQ01000001.1"/>
</dbReference>
<dbReference type="PANTHER" id="PTHR35091:SF2">
    <property type="entry name" value="FLAGELLAR PROTEIN FLIL"/>
    <property type="match status" value="1"/>
</dbReference>
<keyword evidence="4" id="KW-1003">Cell membrane</keyword>
<dbReference type="AlphaFoldDB" id="A0A1I4R6S4"/>
<comment type="subcellular location">
    <subcellularLocation>
        <location evidence="10">Cell inner membrane</location>
    </subcellularLocation>
    <subcellularLocation>
        <location evidence="2">Cell membrane</location>
        <topology evidence="2">Single-pass membrane protein</topology>
    </subcellularLocation>
</comment>
<evidence type="ECO:0000256" key="10">
    <source>
        <dbReference type="RuleBase" id="RU364125"/>
    </source>
</evidence>
<proteinExistence type="inferred from homology"/>
<protein>
    <recommendedName>
        <fullName evidence="10">Flagellar protein FliL</fullName>
    </recommendedName>
</protein>
<dbReference type="GO" id="GO:0006935">
    <property type="term" value="P:chemotaxis"/>
    <property type="evidence" value="ECO:0007669"/>
    <property type="project" value="UniProtKB-KW"/>
</dbReference>
<evidence type="ECO:0000256" key="2">
    <source>
        <dbReference type="ARBA" id="ARBA00004162"/>
    </source>
</evidence>
<dbReference type="GO" id="GO:0071978">
    <property type="term" value="P:bacterial-type flagellum-dependent swarming motility"/>
    <property type="evidence" value="ECO:0007669"/>
    <property type="project" value="TreeGrafter"/>
</dbReference>
<evidence type="ECO:0000256" key="7">
    <source>
        <dbReference type="ARBA" id="ARBA00022779"/>
    </source>
</evidence>
<keyword evidence="12" id="KW-0969">Cilium</keyword>
<keyword evidence="5 10" id="KW-0145">Chemotaxis</keyword>
<feature type="transmembrane region" description="Helical" evidence="10">
    <location>
        <begin position="25"/>
        <end position="47"/>
    </location>
</feature>
<sequence>MAKTPKTDGEQEGGEAGGGGSKKKLIIIGGAAAAVVLVGGGAAFFLMGGTPATPAVTDVAAVEAASQPHAYYYDLPMMILNLSTADERPTFVKMEIALEVSDDKMLEVIKPNLPRVLDAFQTYMRELRASDLQGSAGLFRLKEELQRRVNIAVYPARVDDVLFKNVIVQ</sequence>
<dbReference type="Pfam" id="PF03748">
    <property type="entry name" value="FliL"/>
    <property type="match status" value="1"/>
</dbReference>
<keyword evidence="8 10" id="KW-1133">Transmembrane helix</keyword>
<dbReference type="InterPro" id="IPR005503">
    <property type="entry name" value="FliL"/>
</dbReference>
<evidence type="ECO:0000256" key="3">
    <source>
        <dbReference type="ARBA" id="ARBA00008281"/>
    </source>
</evidence>
<keyword evidence="6 10" id="KW-0812">Transmembrane</keyword>
<evidence type="ECO:0000256" key="1">
    <source>
        <dbReference type="ARBA" id="ARBA00002254"/>
    </source>
</evidence>
<accession>A0A1I4R6S4</accession>
<evidence type="ECO:0000256" key="11">
    <source>
        <dbReference type="SAM" id="MobiDB-lite"/>
    </source>
</evidence>
<evidence type="ECO:0000256" key="9">
    <source>
        <dbReference type="ARBA" id="ARBA00023136"/>
    </source>
</evidence>
<feature type="region of interest" description="Disordered" evidence="11">
    <location>
        <begin position="1"/>
        <end position="20"/>
    </location>
</feature>
<evidence type="ECO:0000313" key="13">
    <source>
        <dbReference type="Proteomes" id="UP000233491"/>
    </source>
</evidence>
<dbReference type="Proteomes" id="UP000233491">
    <property type="component" value="Unassembled WGS sequence"/>
</dbReference>
<keyword evidence="12" id="KW-0282">Flagellum</keyword>
<organism evidence="12 13">
    <name type="scientific">Pleomorphomonas diazotrophica</name>
    <dbReference type="NCBI Taxonomy" id="1166257"/>
    <lineage>
        <taxon>Bacteria</taxon>
        <taxon>Pseudomonadati</taxon>
        <taxon>Pseudomonadota</taxon>
        <taxon>Alphaproteobacteria</taxon>
        <taxon>Hyphomicrobiales</taxon>
        <taxon>Pleomorphomonadaceae</taxon>
        <taxon>Pleomorphomonas</taxon>
    </lineage>
</organism>
<comment type="similarity">
    <text evidence="3 10">Belongs to the FliL family.</text>
</comment>
<dbReference type="GO" id="GO:0009425">
    <property type="term" value="C:bacterial-type flagellum basal body"/>
    <property type="evidence" value="ECO:0007669"/>
    <property type="project" value="InterPro"/>
</dbReference>